<accession>A0A1Y6BQG4</accession>
<dbReference type="GO" id="GO:0006508">
    <property type="term" value="P:proteolysis"/>
    <property type="evidence" value="ECO:0007669"/>
    <property type="project" value="UniProtKB-KW"/>
</dbReference>
<organism evidence="5 6">
    <name type="scientific">Pseudobacteriovorax antillogorgiicola</name>
    <dbReference type="NCBI Taxonomy" id="1513793"/>
    <lineage>
        <taxon>Bacteria</taxon>
        <taxon>Pseudomonadati</taxon>
        <taxon>Bdellovibrionota</taxon>
        <taxon>Oligoflexia</taxon>
        <taxon>Oligoflexales</taxon>
        <taxon>Pseudobacteriovoracaceae</taxon>
        <taxon>Pseudobacteriovorax</taxon>
    </lineage>
</organism>
<keyword evidence="3" id="KW-0732">Signal</keyword>
<keyword evidence="2" id="KW-0378">Hydrolase</keyword>
<evidence type="ECO:0000256" key="2">
    <source>
        <dbReference type="ARBA" id="ARBA00022801"/>
    </source>
</evidence>
<feature type="chain" id="PRO_5010996304" evidence="3">
    <location>
        <begin position="21"/>
        <end position="839"/>
    </location>
</feature>
<dbReference type="PANTHER" id="PTHR33794">
    <property type="entry name" value="BACILLOLYSIN"/>
    <property type="match status" value="1"/>
</dbReference>
<dbReference type="OrthoDB" id="5289240at2"/>
<evidence type="ECO:0000259" key="4">
    <source>
        <dbReference type="PROSITE" id="PS51829"/>
    </source>
</evidence>
<feature type="signal peptide" evidence="3">
    <location>
        <begin position="1"/>
        <end position="20"/>
    </location>
</feature>
<dbReference type="RefSeq" id="WP_132317291.1">
    <property type="nucleotide sequence ID" value="NZ_FWZT01000005.1"/>
</dbReference>
<dbReference type="InterPro" id="IPR050728">
    <property type="entry name" value="Zinc_Metalloprotease_M4"/>
</dbReference>
<evidence type="ECO:0000256" key="3">
    <source>
        <dbReference type="SAM" id="SignalP"/>
    </source>
</evidence>
<evidence type="ECO:0000256" key="1">
    <source>
        <dbReference type="ARBA" id="ARBA00022670"/>
    </source>
</evidence>
<feature type="domain" description="P/Homo B" evidence="4">
    <location>
        <begin position="692"/>
        <end position="838"/>
    </location>
</feature>
<dbReference type="InterPro" id="IPR002884">
    <property type="entry name" value="P_dom"/>
</dbReference>
<dbReference type="PANTHER" id="PTHR33794:SF1">
    <property type="entry name" value="BACILLOLYSIN"/>
    <property type="match status" value="1"/>
</dbReference>
<dbReference type="AlphaFoldDB" id="A0A1Y6BQG4"/>
<dbReference type="STRING" id="1513793.SAMN06296036_105210"/>
<reference evidence="6" key="1">
    <citation type="submission" date="2017-04" db="EMBL/GenBank/DDBJ databases">
        <authorList>
            <person name="Varghese N."/>
            <person name="Submissions S."/>
        </authorList>
    </citation>
    <scope>NUCLEOTIDE SEQUENCE [LARGE SCALE GENOMIC DNA]</scope>
    <source>
        <strain evidence="6">RKEM611</strain>
    </source>
</reference>
<name>A0A1Y6BQG4_9BACT</name>
<evidence type="ECO:0000313" key="6">
    <source>
        <dbReference type="Proteomes" id="UP000192907"/>
    </source>
</evidence>
<dbReference type="Proteomes" id="UP000192907">
    <property type="component" value="Unassembled WGS sequence"/>
</dbReference>
<evidence type="ECO:0000313" key="5">
    <source>
        <dbReference type="EMBL" id="SMF13101.1"/>
    </source>
</evidence>
<proteinExistence type="predicted"/>
<keyword evidence="6" id="KW-1185">Reference proteome</keyword>
<keyword evidence="1" id="KW-0645">Protease</keyword>
<gene>
    <name evidence="5" type="ORF">SAMN06296036_105210</name>
</gene>
<dbReference type="SUPFAM" id="SSF49785">
    <property type="entry name" value="Galactose-binding domain-like"/>
    <property type="match status" value="1"/>
</dbReference>
<dbReference type="Gene3D" id="2.60.120.260">
    <property type="entry name" value="Galactose-binding domain-like"/>
    <property type="match status" value="1"/>
</dbReference>
<dbReference type="SUPFAM" id="SSF55486">
    <property type="entry name" value="Metalloproteases ('zincins'), catalytic domain"/>
    <property type="match status" value="1"/>
</dbReference>
<dbReference type="EMBL" id="FWZT01000005">
    <property type="protein sequence ID" value="SMF13101.1"/>
    <property type="molecule type" value="Genomic_DNA"/>
</dbReference>
<sequence>MNQSQLRSCCFLLSFFLASAVATGSTLPKQFHKRDRKTLKLSFNPTLNKPNKKKLTGQLLVEQYLKDEAKNLDIPKDLSNLRLTKVKQSLTGFHFHFQQMQDEIPVAKGGITVSINKQKDRVTQIYNNTFPTKIAKARLRSIISDEQAYDIAWQALKVHGQLIELPRIETIFVWNQNQLERQIKVTLTVTAPYGSWNVFINPFDSKVISFQDNRLTRKPKQAFNPTFYQGPITDRVREFKRIQALEKANKHLDRQILAVADIPTKVFDPDPRTTLNNPDLEDDSDTSMFDGAYFDRILRDVSFDGNKYSLKGPYVQIIDYDPPTAEPHQTETPSWNFKRGENPFNEAMTYFHIDQSQRYIQSLGFKGETGIQELSVEVDANGANGDDNSYFQPSSNRLSFGHGCVDDNEDADVILHEYGHAIQASINSDWIGGDTGAMGEGFGDYWAASYSISVNEGRDYFPNQIFTWDGHGNQNSCWNGRIMNALAARYDHQRNYGAHATIDGGFQSDELWSTPLFQSLLELVDLGIPREDVDKIVLQSHFGLGADLKMRDMALATLNAADNLFPNGPHRDVLYKHFIRHEILEVPAPDIILGSVALKEPTNGFFDPGDTLDLEFNLINQGDLEANNIEILIDSPNSNVSIQHEAIALSTLSPGSQVPITVPVKVELAAAMVCGTSFRINFNISHDGDIPVPPQAKDYMVGQPIGVNYTNSEAIEIPDNDPNGAISTITISEEGFLTTSNLKVRVQIAHTYSGDLQLTLTNPSGDQVIIQDRVGSSSDDIRGTFPDTLTLSNPWDLFYGQALQGSWTLKVEDQAQQDVGTIESWGLEDIVRYECQSNQ</sequence>
<dbReference type="GO" id="GO:0004252">
    <property type="term" value="F:serine-type endopeptidase activity"/>
    <property type="evidence" value="ECO:0007669"/>
    <property type="project" value="InterPro"/>
</dbReference>
<dbReference type="InterPro" id="IPR008979">
    <property type="entry name" value="Galactose-bd-like_sf"/>
</dbReference>
<dbReference type="Pfam" id="PF01483">
    <property type="entry name" value="P_proprotein"/>
    <property type="match status" value="1"/>
</dbReference>
<dbReference type="PROSITE" id="PS51829">
    <property type="entry name" value="P_HOMO_B"/>
    <property type="match status" value="1"/>
</dbReference>
<protein>
    <submittedName>
        <fullName evidence="5">Proprotein convertase P-domain-containing protein</fullName>
    </submittedName>
</protein>